<organism evidence="1 2">
    <name type="scientific">Spirosoma sordidisoli</name>
    <dbReference type="NCBI Taxonomy" id="2502893"/>
    <lineage>
        <taxon>Bacteria</taxon>
        <taxon>Pseudomonadati</taxon>
        <taxon>Bacteroidota</taxon>
        <taxon>Cytophagia</taxon>
        <taxon>Cytophagales</taxon>
        <taxon>Cytophagaceae</taxon>
        <taxon>Spirosoma</taxon>
    </lineage>
</organism>
<dbReference type="RefSeq" id="WP_129598963.1">
    <property type="nucleotide sequence ID" value="NZ_SBLB01000001.1"/>
</dbReference>
<protein>
    <submittedName>
        <fullName evidence="1">Uncharacterized protein</fullName>
    </submittedName>
</protein>
<dbReference type="Proteomes" id="UP000290407">
    <property type="component" value="Unassembled WGS sequence"/>
</dbReference>
<comment type="caution">
    <text evidence="1">The sequence shown here is derived from an EMBL/GenBank/DDBJ whole genome shotgun (WGS) entry which is preliminary data.</text>
</comment>
<proteinExistence type="predicted"/>
<keyword evidence="2" id="KW-1185">Reference proteome</keyword>
<dbReference type="EMBL" id="SBLB01000001">
    <property type="protein sequence ID" value="RYC70713.1"/>
    <property type="molecule type" value="Genomic_DNA"/>
</dbReference>
<dbReference type="AlphaFoldDB" id="A0A4Q2UM87"/>
<reference evidence="1 2" key="1">
    <citation type="submission" date="2019-01" db="EMBL/GenBank/DDBJ databases">
        <title>Spirosoma flava sp. nov., a propanil-degrading bacterium isolated from herbicide-contaminated soil.</title>
        <authorList>
            <person name="Zhang L."/>
            <person name="Jiang J.-D."/>
        </authorList>
    </citation>
    <scope>NUCLEOTIDE SEQUENCE [LARGE SCALE GENOMIC DNA]</scope>
    <source>
        <strain evidence="1 2">TY50</strain>
    </source>
</reference>
<gene>
    <name evidence="1" type="ORF">EQG79_00745</name>
</gene>
<evidence type="ECO:0000313" key="1">
    <source>
        <dbReference type="EMBL" id="RYC70713.1"/>
    </source>
</evidence>
<sequence>MAKKTKQPVLVVTGPASAAFVIEGTKGKDVETYATIYAGRDDHPAGKTRQNMLDHAYKTLDQWRFLKPDIEFALILSNPNNDYDMMDLDLRGRDTEIVTE</sequence>
<evidence type="ECO:0000313" key="2">
    <source>
        <dbReference type="Proteomes" id="UP000290407"/>
    </source>
</evidence>
<name>A0A4Q2UM87_9BACT</name>
<accession>A0A4Q2UM87</accession>